<feature type="transmembrane region" description="Helical" evidence="2">
    <location>
        <begin position="21"/>
        <end position="39"/>
    </location>
</feature>
<evidence type="ECO:0000256" key="1">
    <source>
        <dbReference type="SAM" id="Coils"/>
    </source>
</evidence>
<evidence type="ECO:0000313" key="3">
    <source>
        <dbReference type="EMBL" id="RMZ98132.1"/>
    </source>
</evidence>
<dbReference type="EMBL" id="REGN01010964">
    <property type="protein sequence ID" value="RMZ98132.1"/>
    <property type="molecule type" value="Genomic_DNA"/>
</dbReference>
<keyword evidence="2" id="KW-1133">Transmembrane helix</keyword>
<reference evidence="3 4" key="1">
    <citation type="journal article" date="2018" name="Sci. Rep.">
        <title>Genomic signatures of local adaptation to the degree of environmental predictability in rotifers.</title>
        <authorList>
            <person name="Franch-Gras L."/>
            <person name="Hahn C."/>
            <person name="Garcia-Roger E.M."/>
            <person name="Carmona M.J."/>
            <person name="Serra M."/>
            <person name="Gomez A."/>
        </authorList>
    </citation>
    <scope>NUCLEOTIDE SEQUENCE [LARGE SCALE GENOMIC DNA]</scope>
    <source>
        <strain evidence="3">HYR1</strain>
    </source>
</reference>
<name>A0A3M7PGF6_BRAPC</name>
<feature type="coiled-coil region" evidence="1">
    <location>
        <begin position="177"/>
        <end position="225"/>
    </location>
</feature>
<comment type="caution">
    <text evidence="3">The sequence shown here is derived from an EMBL/GenBank/DDBJ whole genome shotgun (WGS) entry which is preliminary data.</text>
</comment>
<keyword evidence="1" id="KW-0175">Coiled coil</keyword>
<accession>A0A3M7PGF6</accession>
<sequence>MDKFLHFGKYVRVIGKIFHKANNLVVIVLLFLVAFVLSFKNLENNYSTNQQDYLSFFNSSYEMGLFKTITMMIGSLETDNMGISIDEVSELFKTAERDDLLNRIDYILTIGKFKKIRPIGAVAIKIENFWRNLKKRSILKRLKSNKFVKLIQRYKQNKTENKLSDTEIIQKKILNDLNQLNIQNQKLFDKMSDLGKRNNNLEENYKKLEENNKRLENNISEITTTNKLEQIIGIFHKKAEIFDVLYLSKKYSKIIYKNITLSVLFKKVNSIDIIIGLFSKSHLKYLKKQFTRLRINDLASTKKLLFLINLGAAFSYNLKSQSYHSKARYSIAPHKFLDNKCLPQCDFKVTNLKSIPMNVA</sequence>
<protein>
    <submittedName>
        <fullName evidence="3">Uncharacterized protein</fullName>
    </submittedName>
</protein>
<evidence type="ECO:0000256" key="2">
    <source>
        <dbReference type="SAM" id="Phobius"/>
    </source>
</evidence>
<evidence type="ECO:0000313" key="4">
    <source>
        <dbReference type="Proteomes" id="UP000276133"/>
    </source>
</evidence>
<dbReference type="AlphaFoldDB" id="A0A3M7PGF6"/>
<keyword evidence="4" id="KW-1185">Reference proteome</keyword>
<keyword evidence="2" id="KW-0472">Membrane</keyword>
<organism evidence="3 4">
    <name type="scientific">Brachionus plicatilis</name>
    <name type="common">Marine rotifer</name>
    <name type="synonym">Brachionus muelleri</name>
    <dbReference type="NCBI Taxonomy" id="10195"/>
    <lineage>
        <taxon>Eukaryota</taxon>
        <taxon>Metazoa</taxon>
        <taxon>Spiralia</taxon>
        <taxon>Gnathifera</taxon>
        <taxon>Rotifera</taxon>
        <taxon>Eurotatoria</taxon>
        <taxon>Monogononta</taxon>
        <taxon>Pseudotrocha</taxon>
        <taxon>Ploima</taxon>
        <taxon>Brachionidae</taxon>
        <taxon>Brachionus</taxon>
    </lineage>
</organism>
<keyword evidence="2" id="KW-0812">Transmembrane</keyword>
<gene>
    <name evidence="3" type="ORF">BpHYR1_020963</name>
</gene>
<dbReference type="Proteomes" id="UP000276133">
    <property type="component" value="Unassembled WGS sequence"/>
</dbReference>
<proteinExistence type="predicted"/>